<dbReference type="STRING" id="118967.SAMN02745191_1630"/>
<dbReference type="PROSITE" id="PS00198">
    <property type="entry name" value="4FE4S_FER_1"/>
    <property type="match status" value="2"/>
</dbReference>
<proteinExistence type="predicted"/>
<dbReference type="PANTHER" id="PTHR43687:SF1">
    <property type="entry name" value="FERREDOXIN III"/>
    <property type="match status" value="1"/>
</dbReference>
<sequence>MAVTVNKDTCIGCGACVGVCPVGALSLDGDGKATCDEGTCIDCGACVGTCPVSAISQ</sequence>
<dbReference type="Proteomes" id="UP000243297">
    <property type="component" value="Unassembled WGS sequence"/>
</dbReference>
<dbReference type="PANTHER" id="PTHR43687">
    <property type="entry name" value="ADENYLYLSULFATE REDUCTASE, BETA SUBUNIT"/>
    <property type="match status" value="1"/>
</dbReference>
<keyword evidence="2" id="KW-0479">Metal-binding</keyword>
<organism evidence="6 7">
    <name type="scientific">Anaerorhabdus furcosa</name>
    <dbReference type="NCBI Taxonomy" id="118967"/>
    <lineage>
        <taxon>Bacteria</taxon>
        <taxon>Bacillati</taxon>
        <taxon>Bacillota</taxon>
        <taxon>Erysipelotrichia</taxon>
        <taxon>Erysipelotrichales</taxon>
        <taxon>Erysipelotrichaceae</taxon>
        <taxon>Anaerorhabdus</taxon>
    </lineage>
</organism>
<dbReference type="GO" id="GO:0046872">
    <property type="term" value="F:metal ion binding"/>
    <property type="evidence" value="ECO:0007669"/>
    <property type="project" value="UniProtKB-KW"/>
</dbReference>
<name>A0A1T4NID5_9FIRM</name>
<evidence type="ECO:0000256" key="4">
    <source>
        <dbReference type="ARBA" id="ARBA00023014"/>
    </source>
</evidence>
<dbReference type="PROSITE" id="PS51379">
    <property type="entry name" value="4FE4S_FER_2"/>
    <property type="match status" value="2"/>
</dbReference>
<evidence type="ECO:0000259" key="5">
    <source>
        <dbReference type="PROSITE" id="PS51379"/>
    </source>
</evidence>
<keyword evidence="4" id="KW-0411">Iron-sulfur</keyword>
<evidence type="ECO:0000313" key="6">
    <source>
        <dbReference type="EMBL" id="SJZ78528.1"/>
    </source>
</evidence>
<dbReference type="RefSeq" id="WP_078712023.1">
    <property type="nucleotide sequence ID" value="NZ_FUWY01000004.1"/>
</dbReference>
<evidence type="ECO:0000256" key="2">
    <source>
        <dbReference type="ARBA" id="ARBA00022723"/>
    </source>
</evidence>
<dbReference type="InterPro" id="IPR050572">
    <property type="entry name" value="Fe-S_Ferredoxin"/>
</dbReference>
<dbReference type="OrthoDB" id="9803397at2"/>
<dbReference type="EMBL" id="FUWY01000004">
    <property type="protein sequence ID" value="SJZ78528.1"/>
    <property type="molecule type" value="Genomic_DNA"/>
</dbReference>
<evidence type="ECO:0000256" key="1">
    <source>
        <dbReference type="ARBA" id="ARBA00022485"/>
    </source>
</evidence>
<dbReference type="InterPro" id="IPR017896">
    <property type="entry name" value="4Fe4S_Fe-S-bd"/>
</dbReference>
<evidence type="ECO:0000313" key="7">
    <source>
        <dbReference type="Proteomes" id="UP000243297"/>
    </source>
</evidence>
<keyword evidence="1" id="KW-0004">4Fe-4S</keyword>
<reference evidence="7" key="1">
    <citation type="submission" date="2017-02" db="EMBL/GenBank/DDBJ databases">
        <authorList>
            <person name="Varghese N."/>
            <person name="Submissions S."/>
        </authorList>
    </citation>
    <scope>NUCLEOTIDE SEQUENCE [LARGE SCALE GENOMIC DNA]</scope>
    <source>
        <strain evidence="7">ATCC 25662</strain>
    </source>
</reference>
<dbReference type="AlphaFoldDB" id="A0A1T4NID5"/>
<accession>A0A1T4NID5</accession>
<dbReference type="InterPro" id="IPR017900">
    <property type="entry name" value="4Fe4S_Fe_S_CS"/>
</dbReference>
<feature type="domain" description="4Fe-4S ferredoxin-type" evidence="5">
    <location>
        <begin position="31"/>
        <end position="57"/>
    </location>
</feature>
<dbReference type="GO" id="GO:0051539">
    <property type="term" value="F:4 iron, 4 sulfur cluster binding"/>
    <property type="evidence" value="ECO:0007669"/>
    <property type="project" value="UniProtKB-KW"/>
</dbReference>
<protein>
    <submittedName>
        <fullName evidence="6">4Fe-4S binding domain-containing protein</fullName>
    </submittedName>
</protein>
<dbReference type="SUPFAM" id="SSF54862">
    <property type="entry name" value="4Fe-4S ferredoxins"/>
    <property type="match status" value="1"/>
</dbReference>
<evidence type="ECO:0000256" key="3">
    <source>
        <dbReference type="ARBA" id="ARBA00023004"/>
    </source>
</evidence>
<feature type="domain" description="4Fe-4S ferredoxin-type" evidence="5">
    <location>
        <begin position="1"/>
        <end position="30"/>
    </location>
</feature>
<keyword evidence="3" id="KW-0408">Iron</keyword>
<dbReference type="Pfam" id="PF12838">
    <property type="entry name" value="Fer4_7"/>
    <property type="match status" value="1"/>
</dbReference>
<keyword evidence="7" id="KW-1185">Reference proteome</keyword>
<gene>
    <name evidence="6" type="ORF">SAMN02745191_1630</name>
</gene>
<dbReference type="Gene3D" id="3.30.70.20">
    <property type="match status" value="2"/>
</dbReference>